<evidence type="ECO:0000256" key="1">
    <source>
        <dbReference type="SAM" id="MobiDB-lite"/>
    </source>
</evidence>
<organism evidence="2">
    <name type="scientific">uncultured Caudovirales phage</name>
    <dbReference type="NCBI Taxonomy" id="2100421"/>
    <lineage>
        <taxon>Viruses</taxon>
        <taxon>Duplodnaviria</taxon>
        <taxon>Heunggongvirae</taxon>
        <taxon>Uroviricota</taxon>
        <taxon>Caudoviricetes</taxon>
        <taxon>Peduoviridae</taxon>
        <taxon>Maltschvirus</taxon>
        <taxon>Maltschvirus maltsch</taxon>
    </lineage>
</organism>
<dbReference type="EMBL" id="LR796350">
    <property type="protein sequence ID" value="CAB4139618.1"/>
    <property type="molecule type" value="Genomic_DNA"/>
</dbReference>
<reference evidence="2" key="1">
    <citation type="submission" date="2020-04" db="EMBL/GenBank/DDBJ databases">
        <authorList>
            <person name="Chiriac C."/>
            <person name="Salcher M."/>
            <person name="Ghai R."/>
            <person name="Kavagutti S V."/>
        </authorList>
    </citation>
    <scope>NUCLEOTIDE SEQUENCE</scope>
</reference>
<sequence>MSQTYSILFSNSPHTTMSDQNKKEPKLYRISETIHVCYEVVATSEKDALDHYHNMENKEWLDLVADSASHSWDTPSVNDEEEYDHEQEDGLYPVTDKAKTWISKNIE</sequence>
<protein>
    <submittedName>
        <fullName evidence="2">Uncharacterized protein</fullName>
    </submittedName>
</protein>
<feature type="compositionally biased region" description="Polar residues" evidence="1">
    <location>
        <begin position="1"/>
        <end position="19"/>
    </location>
</feature>
<evidence type="ECO:0000313" key="2">
    <source>
        <dbReference type="EMBL" id="CAB4139618.1"/>
    </source>
</evidence>
<name>A0A6J5LYY1_9CAUD</name>
<proteinExistence type="predicted"/>
<feature type="region of interest" description="Disordered" evidence="1">
    <location>
        <begin position="1"/>
        <end position="23"/>
    </location>
</feature>
<gene>
    <name evidence="2" type="ORF">UFOVP340_60</name>
</gene>
<feature type="region of interest" description="Disordered" evidence="1">
    <location>
        <begin position="69"/>
        <end position="90"/>
    </location>
</feature>
<accession>A0A6J5LYY1</accession>
<feature type="compositionally biased region" description="Acidic residues" evidence="1">
    <location>
        <begin position="78"/>
        <end position="89"/>
    </location>
</feature>